<evidence type="ECO:0000256" key="1">
    <source>
        <dbReference type="SAM" id="MobiDB-lite"/>
    </source>
</evidence>
<proteinExistence type="predicted"/>
<dbReference type="Proteomes" id="UP000618943">
    <property type="component" value="Unassembled WGS sequence"/>
</dbReference>
<dbReference type="EMBL" id="JAEOAH010000007">
    <property type="protein sequence ID" value="MBK3494919.1"/>
    <property type="molecule type" value="Genomic_DNA"/>
</dbReference>
<protein>
    <submittedName>
        <fullName evidence="2">Uncharacterized protein</fullName>
    </submittedName>
</protein>
<accession>A0ABS1H671</accession>
<feature type="compositionally biased region" description="Basic and acidic residues" evidence="1">
    <location>
        <begin position="46"/>
        <end position="57"/>
    </location>
</feature>
<evidence type="ECO:0000313" key="2">
    <source>
        <dbReference type="EMBL" id="MBK3494919.1"/>
    </source>
</evidence>
<evidence type="ECO:0000313" key="3">
    <source>
        <dbReference type="Proteomes" id="UP000618943"/>
    </source>
</evidence>
<comment type="caution">
    <text evidence="2">The sequence shown here is derived from an EMBL/GenBank/DDBJ whole genome shotgun (WGS) entry which is preliminary data.</text>
</comment>
<feature type="region of interest" description="Disordered" evidence="1">
    <location>
        <begin position="46"/>
        <end position="75"/>
    </location>
</feature>
<reference evidence="2 3" key="1">
    <citation type="submission" date="2020-12" db="EMBL/GenBank/DDBJ databases">
        <title>YIM B01967 draft genome.</title>
        <authorList>
            <person name="Yan X."/>
        </authorList>
    </citation>
    <scope>NUCLEOTIDE SEQUENCE [LARGE SCALE GENOMIC DNA]</scope>
    <source>
        <strain evidence="2 3">YIM B01967</strain>
    </source>
</reference>
<keyword evidence="3" id="KW-1185">Reference proteome</keyword>
<gene>
    <name evidence="2" type="ORF">JFL43_08595</name>
</gene>
<organism evidence="2 3">
    <name type="scientific">Viridibacillus soli</name>
    <dbReference type="NCBI Taxonomy" id="2798301"/>
    <lineage>
        <taxon>Bacteria</taxon>
        <taxon>Bacillati</taxon>
        <taxon>Bacillota</taxon>
        <taxon>Bacilli</taxon>
        <taxon>Bacillales</taxon>
        <taxon>Caryophanaceae</taxon>
        <taxon>Viridibacillus</taxon>
    </lineage>
</organism>
<dbReference type="RefSeq" id="WP_200748703.1">
    <property type="nucleotide sequence ID" value="NZ_JAEOAH010000007.1"/>
</dbReference>
<name>A0ABS1H671_9BACL</name>
<sequence>MGYILPIQPLQATQYAERMNMKKFNFAYVNAVSSVKMQTRFERELNKRAEHADDKLKHDKKKSRRNSLQVHQQFIHPNPAEYQPIKLKITDKSKYYSKYV</sequence>